<dbReference type="InterPro" id="IPR029055">
    <property type="entry name" value="Ntn_hydrolases_N"/>
</dbReference>
<name>I1LAN4_SOYBN</name>
<keyword evidence="4" id="KW-1185">Reference proteome</keyword>
<dbReference type="PANTHER" id="PTHR45952:SF15">
    <property type="entry name" value="NUCLEOPHILE AMINOHYDROLASE-RELATED"/>
    <property type="match status" value="1"/>
</dbReference>
<dbReference type="PANTHER" id="PTHR45952">
    <property type="entry name" value="ALUMINUM INDUCED PROTEIN WITH YGL AND LRDR MOTIFS"/>
    <property type="match status" value="1"/>
</dbReference>
<dbReference type="InterPro" id="IPR044828">
    <property type="entry name" value="TSJT1-like"/>
</dbReference>
<dbReference type="AlphaFoldDB" id="I1LAN4"/>
<gene>
    <name evidence="2" type="ORF">GLYMA_10G130000</name>
</gene>
<reference evidence="3" key="2">
    <citation type="submission" date="2018-02" db="UniProtKB">
        <authorList>
            <consortium name="EnsemblPlants"/>
        </authorList>
    </citation>
    <scope>IDENTIFICATION</scope>
    <source>
        <strain evidence="3">Williams 82</strain>
    </source>
</reference>
<dbReference type="EMBL" id="CM000843">
    <property type="protein sequence ID" value="KRH33539.1"/>
    <property type="molecule type" value="Genomic_DNA"/>
</dbReference>
<dbReference type="SMR" id="I1LAN4"/>
<dbReference type="Proteomes" id="UP000008827">
    <property type="component" value="Chromosome 10"/>
</dbReference>
<dbReference type="InParanoid" id="I1LAN4"/>
<proteinExistence type="predicted"/>
<protein>
    <recommendedName>
        <fullName evidence="1">DUF3700 domain-containing protein</fullName>
    </recommendedName>
</protein>
<dbReference type="InterPro" id="IPR024286">
    <property type="entry name" value="DUF3700"/>
</dbReference>
<dbReference type="HOGENOM" id="CLU_080277_0_0_1"/>
<evidence type="ECO:0000259" key="1">
    <source>
        <dbReference type="SMART" id="SM01172"/>
    </source>
</evidence>
<reference evidence="2" key="3">
    <citation type="submission" date="2018-07" db="EMBL/GenBank/DDBJ databases">
        <title>WGS assembly of Glycine max.</title>
        <authorList>
            <person name="Schmutz J."/>
            <person name="Cannon S."/>
            <person name="Schlueter J."/>
            <person name="Ma J."/>
            <person name="Mitros T."/>
            <person name="Nelson W."/>
            <person name="Hyten D."/>
            <person name="Song Q."/>
            <person name="Thelen J."/>
            <person name="Cheng J."/>
            <person name="Xu D."/>
            <person name="Hellsten U."/>
            <person name="May G."/>
            <person name="Yu Y."/>
            <person name="Sakurai T."/>
            <person name="Umezawa T."/>
            <person name="Bhattacharyya M."/>
            <person name="Sandhu D."/>
            <person name="Valliyodan B."/>
            <person name="Lindquist E."/>
            <person name="Peto M."/>
            <person name="Grant D."/>
            <person name="Shu S."/>
            <person name="Goodstein D."/>
            <person name="Barry K."/>
            <person name="Futrell-Griggs M."/>
            <person name="Abernathy B."/>
            <person name="Du J."/>
            <person name="Tian Z."/>
            <person name="Zhu L."/>
            <person name="Gill N."/>
            <person name="Joshi T."/>
            <person name="Libault M."/>
            <person name="Sethuraman A."/>
            <person name="Zhang X."/>
            <person name="Shinozaki K."/>
            <person name="Nguyen H."/>
            <person name="Wing R."/>
            <person name="Cregan P."/>
            <person name="Specht J."/>
            <person name="Grimwood J."/>
            <person name="Rokhsar D."/>
            <person name="Stacey G."/>
            <person name="Shoemaker R."/>
            <person name="Jackson S."/>
        </authorList>
    </citation>
    <scope>NUCLEOTIDE SEQUENCE</scope>
    <source>
        <tissue evidence="2">Callus</tissue>
    </source>
</reference>
<reference evidence="2 3" key="1">
    <citation type="journal article" date="2010" name="Nature">
        <title>Genome sequence of the palaeopolyploid soybean.</title>
        <authorList>
            <person name="Schmutz J."/>
            <person name="Cannon S.B."/>
            <person name="Schlueter J."/>
            <person name="Ma J."/>
            <person name="Mitros T."/>
            <person name="Nelson W."/>
            <person name="Hyten D.L."/>
            <person name="Song Q."/>
            <person name="Thelen J.J."/>
            <person name="Cheng J."/>
            <person name="Xu D."/>
            <person name="Hellsten U."/>
            <person name="May G.D."/>
            <person name="Yu Y."/>
            <person name="Sakurai T."/>
            <person name="Umezawa T."/>
            <person name="Bhattacharyya M.K."/>
            <person name="Sandhu D."/>
            <person name="Valliyodan B."/>
            <person name="Lindquist E."/>
            <person name="Peto M."/>
            <person name="Grant D."/>
            <person name="Shu S."/>
            <person name="Goodstein D."/>
            <person name="Barry K."/>
            <person name="Futrell-Griggs M."/>
            <person name="Abernathy B."/>
            <person name="Du J."/>
            <person name="Tian Z."/>
            <person name="Zhu L."/>
            <person name="Gill N."/>
            <person name="Joshi T."/>
            <person name="Libault M."/>
            <person name="Sethuraman A."/>
            <person name="Zhang X.-C."/>
            <person name="Shinozaki K."/>
            <person name="Nguyen H.T."/>
            <person name="Wing R.A."/>
            <person name="Cregan P."/>
            <person name="Specht J."/>
            <person name="Grimwood J."/>
            <person name="Rokhsar D."/>
            <person name="Stacey G."/>
            <person name="Shoemaker R.C."/>
            <person name="Jackson S.A."/>
        </authorList>
    </citation>
    <scope>NUCLEOTIDE SEQUENCE</scope>
    <source>
        <strain evidence="3">cv. Williams 82</strain>
        <tissue evidence="2">Callus</tissue>
    </source>
</reference>
<evidence type="ECO:0000313" key="3">
    <source>
        <dbReference type="EnsemblPlants" id="KRH33539"/>
    </source>
</evidence>
<dbReference type="Gene3D" id="3.60.20.10">
    <property type="entry name" value="Glutamine Phosphoribosylpyrophosphate, subunit 1, domain 1"/>
    <property type="match status" value="1"/>
</dbReference>
<feature type="domain" description="DUF3700" evidence="1">
    <location>
        <begin position="2"/>
        <end position="161"/>
    </location>
</feature>
<dbReference type="EnsemblPlants" id="KRH33539">
    <property type="protein sequence ID" value="KRH33539"/>
    <property type="gene ID" value="GLYMA_10G130000"/>
</dbReference>
<dbReference type="Gramene" id="KRH33539">
    <property type="protein sequence ID" value="KRH33539"/>
    <property type="gene ID" value="GLYMA_10G130000"/>
</dbReference>
<evidence type="ECO:0000313" key="2">
    <source>
        <dbReference type="EMBL" id="KRH33539.1"/>
    </source>
</evidence>
<dbReference type="SMART" id="SM01172">
    <property type="entry name" value="DUF3700"/>
    <property type="match status" value="1"/>
</dbReference>
<accession>I1LAN4</accession>
<dbReference type="Pfam" id="PF12481">
    <property type="entry name" value="DUF3700"/>
    <property type="match status" value="1"/>
</dbReference>
<dbReference type="PaxDb" id="3847-GLYMA10G26320.1"/>
<organism evidence="2">
    <name type="scientific">Glycine max</name>
    <name type="common">Soybean</name>
    <name type="synonym">Glycine hispida</name>
    <dbReference type="NCBI Taxonomy" id="3847"/>
    <lineage>
        <taxon>Eukaryota</taxon>
        <taxon>Viridiplantae</taxon>
        <taxon>Streptophyta</taxon>
        <taxon>Embryophyta</taxon>
        <taxon>Tracheophyta</taxon>
        <taxon>Spermatophyta</taxon>
        <taxon>Magnoliopsida</taxon>
        <taxon>eudicotyledons</taxon>
        <taxon>Gunneridae</taxon>
        <taxon>Pentapetalae</taxon>
        <taxon>rosids</taxon>
        <taxon>fabids</taxon>
        <taxon>Fabales</taxon>
        <taxon>Fabaceae</taxon>
        <taxon>Papilionoideae</taxon>
        <taxon>50 kb inversion clade</taxon>
        <taxon>NPAAA clade</taxon>
        <taxon>indigoferoid/millettioid clade</taxon>
        <taxon>Phaseoleae</taxon>
        <taxon>Glycine</taxon>
        <taxon>Glycine subgen. Soja</taxon>
    </lineage>
</organism>
<sequence length="161" mass="17616">MLGIFKEKLVKAPKELNSPASLNSCTKPKPSHEILKDFMPCNSSNAFSMCFGNDALLAYSPSNKPSIHHRLFSGLDNIYSYRTLRDRGPYPADQVLKELEGSFGFVIYDNKDGTIFVASGSNGQIGLYWGVAIDSSIVISENMEHIKASCAKSFAPFPSGI</sequence>
<evidence type="ECO:0000313" key="4">
    <source>
        <dbReference type="Proteomes" id="UP000008827"/>
    </source>
</evidence>
<dbReference type="STRING" id="3847.I1LAN4"/>
<dbReference type="SUPFAM" id="SSF56235">
    <property type="entry name" value="N-terminal nucleophile aminohydrolases (Ntn hydrolases)"/>
    <property type="match status" value="1"/>
</dbReference>